<protein>
    <submittedName>
        <fullName evidence="6">S locus protein 11-8</fullName>
    </submittedName>
</protein>
<dbReference type="Pfam" id="PF06876">
    <property type="entry name" value="SCRL"/>
    <property type="match status" value="1"/>
</dbReference>
<keyword evidence="3" id="KW-0964">Secreted</keyword>
<gene>
    <name evidence="6" type="primary">SP11-8</name>
</gene>
<comment type="subcellular location">
    <subcellularLocation>
        <location evidence="1">Secreted</location>
    </subcellularLocation>
</comment>
<dbReference type="AlphaFoldDB" id="Q6L8S3"/>
<keyword evidence="5" id="KW-1015">Disulfide bond</keyword>
<reference evidence="6" key="1">
    <citation type="journal article" date="2004" name="Sex. Plant Reprod.">
        <title>Distribution of similar self-incompatibility (S) haplotypes in different genera, Raphanus and Brassica.</title>
        <authorList>
            <person name="Okamoto S."/>
            <person name="Sato Y."/>
            <person name="Sakamoto K."/>
            <person name="Nishio T."/>
        </authorList>
    </citation>
    <scope>NUCLEOTIDE SEQUENCE</scope>
</reference>
<feature type="non-terminal residue" evidence="6">
    <location>
        <position position="1"/>
    </location>
</feature>
<dbReference type="GO" id="GO:0007165">
    <property type="term" value="P:signal transduction"/>
    <property type="evidence" value="ECO:0007669"/>
    <property type="project" value="InterPro"/>
</dbReference>
<proteinExistence type="evidence at transcript level"/>
<evidence type="ECO:0000256" key="3">
    <source>
        <dbReference type="ARBA" id="ARBA00022525"/>
    </source>
</evidence>
<comment type="similarity">
    <text evidence="2">Belongs to the DEFL family.</text>
</comment>
<dbReference type="InterPro" id="IPR010682">
    <property type="entry name" value="SCRL"/>
</dbReference>
<evidence type="ECO:0000313" key="6">
    <source>
        <dbReference type="EMBL" id="BAD19028.1"/>
    </source>
</evidence>
<dbReference type="GO" id="GO:0005576">
    <property type="term" value="C:extracellular region"/>
    <property type="evidence" value="ECO:0007669"/>
    <property type="project" value="UniProtKB-SubCell"/>
</dbReference>
<organism evidence="6">
    <name type="scientific">Raphanus sativus</name>
    <name type="common">Radish</name>
    <name type="synonym">Raphanus raphanistrum var. sativus</name>
    <dbReference type="NCBI Taxonomy" id="3726"/>
    <lineage>
        <taxon>Eukaryota</taxon>
        <taxon>Viridiplantae</taxon>
        <taxon>Streptophyta</taxon>
        <taxon>Embryophyta</taxon>
        <taxon>Tracheophyta</taxon>
        <taxon>Spermatophyta</taxon>
        <taxon>Magnoliopsida</taxon>
        <taxon>eudicotyledons</taxon>
        <taxon>Gunneridae</taxon>
        <taxon>Pentapetalae</taxon>
        <taxon>rosids</taxon>
        <taxon>malvids</taxon>
        <taxon>Brassicales</taxon>
        <taxon>Brassicaceae</taxon>
        <taxon>Brassiceae</taxon>
        <taxon>Raphanus</taxon>
    </lineage>
</organism>
<dbReference type="EMBL" id="AB114840">
    <property type="protein sequence ID" value="BAD19028.1"/>
    <property type="molecule type" value="mRNA"/>
</dbReference>
<evidence type="ECO:0000256" key="1">
    <source>
        <dbReference type="ARBA" id="ARBA00004613"/>
    </source>
</evidence>
<keyword evidence="4" id="KW-0732">Signal</keyword>
<evidence type="ECO:0000256" key="4">
    <source>
        <dbReference type="ARBA" id="ARBA00022729"/>
    </source>
</evidence>
<evidence type="ECO:0000256" key="2">
    <source>
        <dbReference type="ARBA" id="ARBA00006722"/>
    </source>
</evidence>
<evidence type="ECO:0000256" key="5">
    <source>
        <dbReference type="ARBA" id="ARBA00023157"/>
    </source>
</evidence>
<name>Q6L8S3_RAPSA</name>
<accession>Q6L8S3</accession>
<sequence length="60" mass="7051">FQVEAKRCNKTFNGVCYKVGADKQCEDSYKSAMKTPYNCTCERFNRQRRVCKCNIKEPEC</sequence>